<feature type="domain" description="GPI inositol-deacylase PGAP1-like alpha/beta" evidence="2">
    <location>
        <begin position="194"/>
        <end position="270"/>
    </location>
</feature>
<feature type="region of interest" description="Disordered" evidence="1">
    <location>
        <begin position="412"/>
        <end position="438"/>
    </location>
</feature>
<dbReference type="GO" id="GO:0016788">
    <property type="term" value="F:hydrolase activity, acting on ester bonds"/>
    <property type="evidence" value="ECO:0007669"/>
    <property type="project" value="InterPro"/>
</dbReference>
<reference evidence="3 4" key="1">
    <citation type="submission" date="2022-10" db="EMBL/GenBank/DDBJ databases">
        <title>The complete genomes of actinobacterial strains from the NBC collection.</title>
        <authorList>
            <person name="Joergensen T.S."/>
            <person name="Alvarez Arevalo M."/>
            <person name="Sterndorff E.B."/>
            <person name="Faurdal D."/>
            <person name="Vuksanovic O."/>
            <person name="Mourched A.-S."/>
            <person name="Charusanti P."/>
            <person name="Shaw S."/>
            <person name="Blin K."/>
            <person name="Weber T."/>
        </authorList>
    </citation>
    <scope>NUCLEOTIDE SEQUENCE [LARGE SCALE GENOMIC DNA]</scope>
    <source>
        <strain evidence="3 4">NBC_00319</strain>
    </source>
</reference>
<dbReference type="KEGG" id="whr:OG579_19260"/>
<dbReference type="RefSeq" id="WP_328857254.1">
    <property type="nucleotide sequence ID" value="NZ_CP108021.1"/>
</dbReference>
<protein>
    <submittedName>
        <fullName evidence="3">Alpha/beta hydrolase</fullName>
    </submittedName>
</protein>
<sequence length="438" mass="46784">MDDLAQQRRTEVRELSRLALAELGDATAGIAKVHSAFSEHIFAGLRLGLGDFVTPSKILHDSIAAGTYSVITAVCDTASEIAGQTADGWGRPPSQTSKGAFAIAAVNGLIGDHLDAQGSPLAEGMTIRVDGVPIAPTPADLAEAFPRATGRIVVFLHGLMETELAWRIGGRPTYGQRLGDDLAATEVQVRFNTGRHISENGRELDDLLSEVVANWPVPVDEIALVGHSMGGLVVRSGCFRAATDGHEWVTRVRHVVSLGTPHLGAPMARSVHYLSAALDKLPESRPFARLLRRRSAGVRDLFHGSLVDEDWSGRDLDALRVAAVQEVPLLEGATHCFVSASVTRNPRHPLGRIIGDGLVLVPSANGRDKKRHIGFRDDDGFAITAANHFTLLNHDEVYDWLLARLDTSPGTPMPRQLTAGASAGPGAVRPPSSDLGRC</sequence>
<evidence type="ECO:0000313" key="3">
    <source>
        <dbReference type="EMBL" id="WUM19806.1"/>
    </source>
</evidence>
<dbReference type="Gene3D" id="3.40.50.1820">
    <property type="entry name" value="alpha/beta hydrolase"/>
    <property type="match status" value="1"/>
</dbReference>
<evidence type="ECO:0000256" key="1">
    <source>
        <dbReference type="SAM" id="MobiDB-lite"/>
    </source>
</evidence>
<dbReference type="InterPro" id="IPR029058">
    <property type="entry name" value="AB_hydrolase_fold"/>
</dbReference>
<dbReference type="EMBL" id="CP108021">
    <property type="protein sequence ID" value="WUM19806.1"/>
    <property type="molecule type" value="Genomic_DNA"/>
</dbReference>
<evidence type="ECO:0000259" key="2">
    <source>
        <dbReference type="Pfam" id="PF07819"/>
    </source>
</evidence>
<dbReference type="InterPro" id="IPR012908">
    <property type="entry name" value="PGAP1-ab_dom-like"/>
</dbReference>
<dbReference type="Pfam" id="PF07819">
    <property type="entry name" value="PGAP1"/>
    <property type="match status" value="1"/>
</dbReference>
<organism evidence="3 4">
    <name type="scientific">Williamsia herbipolensis</name>
    <dbReference type="NCBI Taxonomy" id="1603258"/>
    <lineage>
        <taxon>Bacteria</taxon>
        <taxon>Bacillati</taxon>
        <taxon>Actinomycetota</taxon>
        <taxon>Actinomycetes</taxon>
        <taxon>Mycobacteriales</taxon>
        <taxon>Nocardiaceae</taxon>
        <taxon>Williamsia</taxon>
    </lineage>
</organism>
<evidence type="ECO:0000313" key="4">
    <source>
        <dbReference type="Proteomes" id="UP001432128"/>
    </source>
</evidence>
<keyword evidence="4" id="KW-1185">Reference proteome</keyword>
<proteinExistence type="predicted"/>
<accession>A0AAU4K198</accession>
<name>A0AAU4K198_9NOCA</name>
<gene>
    <name evidence="3" type="ORF">OG579_19260</name>
</gene>
<dbReference type="Proteomes" id="UP001432128">
    <property type="component" value="Chromosome"/>
</dbReference>
<dbReference type="SUPFAM" id="SSF53474">
    <property type="entry name" value="alpha/beta-Hydrolases"/>
    <property type="match status" value="1"/>
</dbReference>
<dbReference type="AlphaFoldDB" id="A0AAU4K198"/>
<keyword evidence="3" id="KW-0378">Hydrolase</keyword>